<evidence type="ECO:0000313" key="4">
    <source>
        <dbReference type="EMBL" id="KAK1932665.1"/>
    </source>
</evidence>
<evidence type="ECO:0000313" key="5">
    <source>
        <dbReference type="Proteomes" id="UP001195914"/>
    </source>
</evidence>
<name>A0AAD9G6E3_BABDI</name>
<proteinExistence type="predicted"/>
<comment type="caution">
    <text evidence="4">The sequence shown here is derived from an EMBL/GenBank/DDBJ whole genome shotgun (WGS) entry which is preliminary data.</text>
</comment>
<dbReference type="EMBL" id="JAHBMH010000073">
    <property type="protein sequence ID" value="KAK1932665.1"/>
    <property type="molecule type" value="Genomic_DNA"/>
</dbReference>
<reference evidence="4" key="1">
    <citation type="journal article" date="2014" name="Nucleic Acids Res.">
        <title>The evolutionary dynamics of variant antigen genes in Babesia reveal a history of genomic innovation underlying host-parasite interaction.</title>
        <authorList>
            <person name="Jackson A.P."/>
            <person name="Otto T.D."/>
            <person name="Darby A."/>
            <person name="Ramaprasad A."/>
            <person name="Xia D."/>
            <person name="Echaide I.E."/>
            <person name="Farber M."/>
            <person name="Gahlot S."/>
            <person name="Gamble J."/>
            <person name="Gupta D."/>
            <person name="Gupta Y."/>
            <person name="Jackson L."/>
            <person name="Malandrin L."/>
            <person name="Malas T.B."/>
            <person name="Moussa E."/>
            <person name="Nair M."/>
            <person name="Reid A.J."/>
            <person name="Sanders M."/>
            <person name="Sharma J."/>
            <person name="Tracey A."/>
            <person name="Quail M.A."/>
            <person name="Weir W."/>
            <person name="Wastling J.M."/>
            <person name="Hall N."/>
            <person name="Willadsen P."/>
            <person name="Lingelbach K."/>
            <person name="Shiels B."/>
            <person name="Tait A."/>
            <person name="Berriman M."/>
            <person name="Allred D.R."/>
            <person name="Pain A."/>
        </authorList>
    </citation>
    <scope>NUCLEOTIDE SEQUENCE</scope>
    <source>
        <strain evidence="4">1802A</strain>
    </source>
</reference>
<dbReference type="InterPro" id="IPR007758">
    <property type="entry name" value="Nucleoporin_NSP1_C"/>
</dbReference>
<gene>
    <name evidence="4" type="ORF">X943_000225</name>
</gene>
<keyword evidence="5" id="KW-1185">Reference proteome</keyword>
<feature type="compositionally biased region" description="Low complexity" evidence="2">
    <location>
        <begin position="1"/>
        <end position="13"/>
    </location>
</feature>
<evidence type="ECO:0000256" key="2">
    <source>
        <dbReference type="SAM" id="MobiDB-lite"/>
    </source>
</evidence>
<feature type="domain" description="Nucleoporin NSP1-like C-terminal" evidence="3">
    <location>
        <begin position="154"/>
        <end position="245"/>
    </location>
</feature>
<accession>A0AAD9G6E3</accession>
<evidence type="ECO:0000259" key="3">
    <source>
        <dbReference type="Pfam" id="PF05064"/>
    </source>
</evidence>
<protein>
    <recommendedName>
        <fullName evidence="3">Nucleoporin NSP1-like C-terminal domain-containing protein</fullName>
    </recommendedName>
</protein>
<reference evidence="4" key="2">
    <citation type="submission" date="2021-05" db="EMBL/GenBank/DDBJ databases">
        <authorList>
            <person name="Pain A."/>
        </authorList>
    </citation>
    <scope>NUCLEOTIDE SEQUENCE</scope>
    <source>
        <strain evidence="4">1802A</strain>
    </source>
</reference>
<feature type="compositionally biased region" description="Polar residues" evidence="2">
    <location>
        <begin position="14"/>
        <end position="29"/>
    </location>
</feature>
<dbReference type="AlphaFoldDB" id="A0AAD9G6E3"/>
<feature type="coiled-coil region" evidence="1">
    <location>
        <begin position="193"/>
        <end position="223"/>
    </location>
</feature>
<feature type="compositionally biased region" description="Polar residues" evidence="2">
    <location>
        <begin position="49"/>
        <end position="118"/>
    </location>
</feature>
<feature type="region of interest" description="Disordered" evidence="2">
    <location>
        <begin position="1"/>
        <end position="118"/>
    </location>
</feature>
<evidence type="ECO:0000256" key="1">
    <source>
        <dbReference type="SAM" id="Coils"/>
    </source>
</evidence>
<dbReference type="Proteomes" id="UP001195914">
    <property type="component" value="Unassembled WGS sequence"/>
</dbReference>
<dbReference type="Pfam" id="PF05064">
    <property type="entry name" value="Nsp1_C"/>
    <property type="match status" value="1"/>
</dbReference>
<organism evidence="4 5">
    <name type="scientific">Babesia divergens</name>
    <dbReference type="NCBI Taxonomy" id="32595"/>
    <lineage>
        <taxon>Eukaryota</taxon>
        <taxon>Sar</taxon>
        <taxon>Alveolata</taxon>
        <taxon>Apicomplexa</taxon>
        <taxon>Aconoidasida</taxon>
        <taxon>Piroplasmida</taxon>
        <taxon>Babesiidae</taxon>
        <taxon>Babesia</taxon>
    </lineage>
</organism>
<feature type="coiled-coil region" evidence="1">
    <location>
        <begin position="252"/>
        <end position="319"/>
    </location>
</feature>
<keyword evidence="1" id="KW-0175">Coiled coil</keyword>
<feature type="compositionally biased region" description="Low complexity" evidence="2">
    <location>
        <begin position="30"/>
        <end position="48"/>
    </location>
</feature>
<sequence>MTATSSSQPATSTNLFGNSSISGDSNAPKTTGTFGNASSSTASSNSNGIDTATASNIFGVSSTAKDNVDKSSTANSSSGLFGSTPSKGTTAGNQGSSVFSFGKPSTTNPSNSSGQAGKVTFSVTTTSSDGKVGDTKQEKKKLDLEFSITEQYNVMDLLDSWESRIVKKIESFKTFAEKVATIDRNLVLQSGNLNKLLNDYKSLIEKHEKMESAIKQMEEEQNTVLTILDTMERSLQSQLETVRNRTANYNTVQNITRQLQELNEQLSNATKDAENTAVVCQPEPLYTVAKVLSFHEASLVNLERQCNDIENRIKSMGIQ</sequence>